<feature type="transmembrane region" description="Helical" evidence="7">
    <location>
        <begin position="333"/>
        <end position="353"/>
    </location>
</feature>
<feature type="transmembrane region" description="Helical" evidence="7">
    <location>
        <begin position="270"/>
        <end position="290"/>
    </location>
</feature>
<evidence type="ECO:0000313" key="8">
    <source>
        <dbReference type="EMBL" id="TQR85725.1"/>
    </source>
</evidence>
<feature type="transmembrane region" description="Helical" evidence="7">
    <location>
        <begin position="302"/>
        <end position="321"/>
    </location>
</feature>
<proteinExistence type="predicted"/>
<keyword evidence="5 7" id="KW-1133">Transmembrane helix</keyword>
<feature type="transmembrane region" description="Helical" evidence="7">
    <location>
        <begin position="112"/>
        <end position="132"/>
    </location>
</feature>
<gene>
    <name evidence="8" type="ORF">D8S82_15440</name>
</gene>
<dbReference type="InterPro" id="IPR004776">
    <property type="entry name" value="Mem_transp_PIN-like"/>
</dbReference>
<evidence type="ECO:0000256" key="7">
    <source>
        <dbReference type="SAM" id="Phobius"/>
    </source>
</evidence>
<accession>A0A544W0G4</accession>
<feature type="transmembrane region" description="Helical" evidence="7">
    <location>
        <begin position="365"/>
        <end position="383"/>
    </location>
</feature>
<dbReference type="GO" id="GO:0016020">
    <property type="term" value="C:membrane"/>
    <property type="evidence" value="ECO:0007669"/>
    <property type="project" value="UniProtKB-SubCell"/>
</dbReference>
<evidence type="ECO:0000256" key="2">
    <source>
        <dbReference type="ARBA" id="ARBA00022448"/>
    </source>
</evidence>
<keyword evidence="9" id="KW-1185">Reference proteome</keyword>
<dbReference type="PANTHER" id="PTHR36838">
    <property type="entry name" value="AUXIN EFFLUX CARRIER FAMILY PROTEIN"/>
    <property type="match status" value="1"/>
</dbReference>
<feature type="transmembrane region" description="Helical" evidence="7">
    <location>
        <begin position="202"/>
        <end position="223"/>
    </location>
</feature>
<dbReference type="AlphaFoldDB" id="A0A544W0G4"/>
<name>A0A544W0G4_9MYCO</name>
<dbReference type="EMBL" id="VIFX01000018">
    <property type="protein sequence ID" value="TQR85725.1"/>
    <property type="molecule type" value="Genomic_DNA"/>
</dbReference>
<comment type="subcellular location">
    <subcellularLocation>
        <location evidence="1">Membrane</location>
        <topology evidence="1">Multi-pass membrane protein</topology>
    </subcellularLocation>
</comment>
<keyword evidence="6 7" id="KW-0472">Membrane</keyword>
<sequence length="384" mass="39529">MGASVAAGGAVVAMGLVDGCTPAAGVHQRGCPVRISLVMEGARHGRSVERTQPLVVSVIGARHDSCGTGGRTTGERTFVLAVLQAFALIAVVVGVGGIVGRTGVLGDNARMVLNRTAFHVGVPALMLITLADTAPAKIFSPVLLISAITALTVFGAYLAIASRILRRPRGESAIGASAASVVNAGNLGLPLSTYVFGSTTEVSSIILLQYVVLVPLILAILDSESTEPRSVGHRLKALITTPIIAASMIGIALAVTGVDLPPLLHDPLELMAALTIPTVLLAFGITLAAPADRPPRPPRVDVVLSVLCKNVLMPGLAYVLARFCFHVDEHQVMLVTVLAALPAAQNINTYAAVYRRGEGLARDATLLSTVLSVPVIVGVVALVG</sequence>
<keyword evidence="3" id="KW-1003">Cell membrane</keyword>
<feature type="transmembrane region" description="Helical" evidence="7">
    <location>
        <begin position="172"/>
        <end position="196"/>
    </location>
</feature>
<evidence type="ECO:0000313" key="9">
    <source>
        <dbReference type="Proteomes" id="UP000315759"/>
    </source>
</evidence>
<organism evidence="8 9">
    <name type="scientific">Mycolicibacterium hodleri</name>
    <dbReference type="NCBI Taxonomy" id="49897"/>
    <lineage>
        <taxon>Bacteria</taxon>
        <taxon>Bacillati</taxon>
        <taxon>Actinomycetota</taxon>
        <taxon>Actinomycetes</taxon>
        <taxon>Mycobacteriales</taxon>
        <taxon>Mycobacteriaceae</taxon>
        <taxon>Mycolicibacterium</taxon>
    </lineage>
</organism>
<feature type="transmembrane region" description="Helical" evidence="7">
    <location>
        <begin position="235"/>
        <end position="258"/>
    </location>
</feature>
<reference evidence="8 9" key="1">
    <citation type="submission" date="2018-10" db="EMBL/GenBank/DDBJ databases">
        <title>Draft genome of Mycobacterium hodleri strain B.</title>
        <authorList>
            <person name="Amande T.J."/>
            <person name="Mcgenity T.J."/>
        </authorList>
    </citation>
    <scope>NUCLEOTIDE SEQUENCE [LARGE SCALE GENOMIC DNA]</scope>
    <source>
        <strain evidence="8 9">B</strain>
    </source>
</reference>
<keyword evidence="4 7" id="KW-0812">Transmembrane</keyword>
<feature type="transmembrane region" description="Helical" evidence="7">
    <location>
        <begin position="78"/>
        <end position="100"/>
    </location>
</feature>
<dbReference type="GO" id="GO:0055085">
    <property type="term" value="P:transmembrane transport"/>
    <property type="evidence" value="ECO:0007669"/>
    <property type="project" value="InterPro"/>
</dbReference>
<feature type="transmembrane region" description="Helical" evidence="7">
    <location>
        <begin position="138"/>
        <end position="160"/>
    </location>
</feature>
<evidence type="ECO:0000256" key="3">
    <source>
        <dbReference type="ARBA" id="ARBA00022475"/>
    </source>
</evidence>
<evidence type="ECO:0000256" key="4">
    <source>
        <dbReference type="ARBA" id="ARBA00022692"/>
    </source>
</evidence>
<evidence type="ECO:0000256" key="6">
    <source>
        <dbReference type="ARBA" id="ARBA00023136"/>
    </source>
</evidence>
<keyword evidence="2" id="KW-0813">Transport</keyword>
<dbReference type="Proteomes" id="UP000315759">
    <property type="component" value="Unassembled WGS sequence"/>
</dbReference>
<comment type="caution">
    <text evidence="8">The sequence shown here is derived from an EMBL/GenBank/DDBJ whole genome shotgun (WGS) entry which is preliminary data.</text>
</comment>
<evidence type="ECO:0000256" key="5">
    <source>
        <dbReference type="ARBA" id="ARBA00022989"/>
    </source>
</evidence>
<dbReference type="Pfam" id="PF03547">
    <property type="entry name" value="Mem_trans"/>
    <property type="match status" value="2"/>
</dbReference>
<protein>
    <submittedName>
        <fullName evidence="8">AEC family transporter</fullName>
    </submittedName>
</protein>
<evidence type="ECO:0000256" key="1">
    <source>
        <dbReference type="ARBA" id="ARBA00004141"/>
    </source>
</evidence>
<dbReference type="PANTHER" id="PTHR36838:SF3">
    <property type="entry name" value="TRANSPORTER AUXIN EFFLUX CARRIER EC FAMILY"/>
    <property type="match status" value="1"/>
</dbReference>